<dbReference type="InterPro" id="IPR053220">
    <property type="entry name" value="Nematode_rcpt-like_serp_H"/>
</dbReference>
<feature type="non-terminal residue" evidence="2">
    <location>
        <position position="117"/>
    </location>
</feature>
<evidence type="ECO:0008006" key="4">
    <source>
        <dbReference type="Google" id="ProtNLM"/>
    </source>
</evidence>
<keyword evidence="1" id="KW-1133">Transmembrane helix</keyword>
<protein>
    <recommendedName>
        <fullName evidence="4">G protein-coupled receptor</fullName>
    </recommendedName>
</protein>
<dbReference type="Proteomes" id="UP001432027">
    <property type="component" value="Unassembled WGS sequence"/>
</dbReference>
<feature type="transmembrane region" description="Helical" evidence="1">
    <location>
        <begin position="49"/>
        <end position="70"/>
    </location>
</feature>
<gene>
    <name evidence="2" type="ORF">PENTCL1PPCAC_24914</name>
</gene>
<evidence type="ECO:0000256" key="1">
    <source>
        <dbReference type="SAM" id="Phobius"/>
    </source>
</evidence>
<name>A0AAV5U8P0_9BILA</name>
<keyword evidence="3" id="KW-1185">Reference proteome</keyword>
<proteinExistence type="predicted"/>
<organism evidence="2 3">
    <name type="scientific">Pristionchus entomophagus</name>
    <dbReference type="NCBI Taxonomy" id="358040"/>
    <lineage>
        <taxon>Eukaryota</taxon>
        <taxon>Metazoa</taxon>
        <taxon>Ecdysozoa</taxon>
        <taxon>Nematoda</taxon>
        <taxon>Chromadorea</taxon>
        <taxon>Rhabditida</taxon>
        <taxon>Rhabditina</taxon>
        <taxon>Diplogasteromorpha</taxon>
        <taxon>Diplogasteroidea</taxon>
        <taxon>Neodiplogasteridae</taxon>
        <taxon>Pristionchus</taxon>
    </lineage>
</organism>
<comment type="caution">
    <text evidence="2">The sequence shown here is derived from an EMBL/GenBank/DDBJ whole genome shotgun (WGS) entry which is preliminary data.</text>
</comment>
<feature type="transmembrane region" description="Helical" evidence="1">
    <location>
        <begin position="90"/>
        <end position="114"/>
    </location>
</feature>
<keyword evidence="1" id="KW-0472">Membrane</keyword>
<evidence type="ECO:0000313" key="3">
    <source>
        <dbReference type="Proteomes" id="UP001432027"/>
    </source>
</evidence>
<sequence>MNSTELSVEFLAAIDFVNHFFGSLSFFNLSVCLLILIDTDPRGKSYRKYLFSLQFFSTFADLFLSAYSLIVQINCPLIFSNSALSNIIDALTGSIIYITLMGQIAMSYLFCVYFRRK</sequence>
<evidence type="ECO:0000313" key="2">
    <source>
        <dbReference type="EMBL" id="GMT02740.1"/>
    </source>
</evidence>
<keyword evidence="1" id="KW-0812">Transmembrane</keyword>
<dbReference type="PANTHER" id="PTHR22941:SF26">
    <property type="entry name" value="SERPENTINE RECEPTOR, CLASS H"/>
    <property type="match status" value="1"/>
</dbReference>
<dbReference type="PANTHER" id="PTHR22941">
    <property type="entry name" value="SERPENTINE RECEPTOR"/>
    <property type="match status" value="1"/>
</dbReference>
<reference evidence="2" key="1">
    <citation type="submission" date="2023-10" db="EMBL/GenBank/DDBJ databases">
        <title>Genome assembly of Pristionchus species.</title>
        <authorList>
            <person name="Yoshida K."/>
            <person name="Sommer R.J."/>
        </authorList>
    </citation>
    <scope>NUCLEOTIDE SEQUENCE</scope>
    <source>
        <strain evidence="2">RS0144</strain>
    </source>
</reference>
<feature type="transmembrane region" description="Helical" evidence="1">
    <location>
        <begin position="20"/>
        <end position="37"/>
    </location>
</feature>
<accession>A0AAV5U8P0</accession>
<dbReference type="EMBL" id="BTSX01000006">
    <property type="protein sequence ID" value="GMT02740.1"/>
    <property type="molecule type" value="Genomic_DNA"/>
</dbReference>
<dbReference type="AlphaFoldDB" id="A0AAV5U8P0"/>